<dbReference type="InterPro" id="IPR041492">
    <property type="entry name" value="HAD_2"/>
</dbReference>
<dbReference type="SFLD" id="SFLDS00003">
    <property type="entry name" value="Haloacid_Dehalogenase"/>
    <property type="match status" value="1"/>
</dbReference>
<sequence>MMRCVLFDLDGTLLDTAPDLMAAANHVLQDHSFDPISLAKAQQLASHGAVGLLNEGFGSDITRFNLPQLRQQLLDYYAQNLAIHTQFYPGIEAALQWLNESGIAWGVVTNKPFYLADPLLDHYPSFASCQILLGGDSLEQKKPHPMPLYVACEHLQANPSESIYVGDAQRDIEAGNRADMFSLQANWGYLSPLERQQNWEPDHVLELSSQLIHFLKSHFDNHAAT</sequence>
<dbReference type="InterPro" id="IPR050155">
    <property type="entry name" value="HAD-like_hydrolase_sf"/>
</dbReference>
<keyword evidence="6" id="KW-1185">Reference proteome</keyword>
<comment type="caution">
    <text evidence="5">The sequence shown here is derived from an EMBL/GenBank/DDBJ whole genome shotgun (WGS) entry which is preliminary data.</text>
</comment>
<accession>A0A420EBS1</accession>
<keyword evidence="1" id="KW-0479">Metal-binding</keyword>
<dbReference type="InterPro" id="IPR023214">
    <property type="entry name" value="HAD_sf"/>
</dbReference>
<dbReference type="Gene3D" id="3.40.50.1000">
    <property type="entry name" value="HAD superfamily/HAD-like"/>
    <property type="match status" value="1"/>
</dbReference>
<dbReference type="GO" id="GO:0005829">
    <property type="term" value="C:cytosol"/>
    <property type="evidence" value="ECO:0007669"/>
    <property type="project" value="TreeGrafter"/>
</dbReference>
<keyword evidence="2 5" id="KW-0378">Hydrolase</keyword>
<dbReference type="PANTHER" id="PTHR43434:SF23">
    <property type="entry name" value="PHOSPHOGLYCOLATE PHOSPHATASE"/>
    <property type="match status" value="1"/>
</dbReference>
<dbReference type="GO" id="GO:0046872">
    <property type="term" value="F:metal ion binding"/>
    <property type="evidence" value="ECO:0007669"/>
    <property type="project" value="UniProtKB-KW"/>
</dbReference>
<dbReference type="AlphaFoldDB" id="A0A420EBS1"/>
<dbReference type="InterPro" id="IPR036412">
    <property type="entry name" value="HAD-like_sf"/>
</dbReference>
<dbReference type="GO" id="GO:0006281">
    <property type="term" value="P:DNA repair"/>
    <property type="evidence" value="ECO:0007669"/>
    <property type="project" value="TreeGrafter"/>
</dbReference>
<dbReference type="Pfam" id="PF13419">
    <property type="entry name" value="HAD_2"/>
    <property type="match status" value="1"/>
</dbReference>
<name>A0A420EBS1_9ALTE</name>
<dbReference type="OrthoDB" id="9776368at2"/>
<dbReference type="Gene3D" id="1.10.150.240">
    <property type="entry name" value="Putative phosphatase, domain 2"/>
    <property type="match status" value="1"/>
</dbReference>
<dbReference type="GO" id="GO:0008967">
    <property type="term" value="F:phosphoglycolate phosphatase activity"/>
    <property type="evidence" value="ECO:0007669"/>
    <property type="project" value="TreeGrafter"/>
</dbReference>
<dbReference type="PANTHER" id="PTHR43434">
    <property type="entry name" value="PHOSPHOGLYCOLATE PHOSPHATASE"/>
    <property type="match status" value="1"/>
</dbReference>
<gene>
    <name evidence="5" type="ORF">DBZ36_12890</name>
</gene>
<organism evidence="5 6">
    <name type="scientific">Alginatibacterium sediminis</name>
    <dbReference type="NCBI Taxonomy" id="2164068"/>
    <lineage>
        <taxon>Bacteria</taxon>
        <taxon>Pseudomonadati</taxon>
        <taxon>Pseudomonadota</taxon>
        <taxon>Gammaproteobacteria</taxon>
        <taxon>Alteromonadales</taxon>
        <taxon>Alteromonadaceae</taxon>
        <taxon>Alginatibacterium</taxon>
    </lineage>
</organism>
<dbReference type="NCBIfam" id="TIGR01549">
    <property type="entry name" value="HAD-SF-IA-v1"/>
    <property type="match status" value="1"/>
</dbReference>
<evidence type="ECO:0000256" key="1">
    <source>
        <dbReference type="ARBA" id="ARBA00022723"/>
    </source>
</evidence>
<evidence type="ECO:0000256" key="2">
    <source>
        <dbReference type="ARBA" id="ARBA00022801"/>
    </source>
</evidence>
<proteinExistence type="predicted"/>
<dbReference type="SUPFAM" id="SSF56784">
    <property type="entry name" value="HAD-like"/>
    <property type="match status" value="1"/>
</dbReference>
<dbReference type="InterPro" id="IPR006439">
    <property type="entry name" value="HAD-SF_hydro_IA"/>
</dbReference>
<dbReference type="PRINTS" id="PR00413">
    <property type="entry name" value="HADHALOGNASE"/>
</dbReference>
<evidence type="ECO:0000313" key="5">
    <source>
        <dbReference type="EMBL" id="RKF18125.1"/>
    </source>
</evidence>
<reference evidence="5 6" key="1">
    <citation type="submission" date="2018-09" db="EMBL/GenBank/DDBJ databases">
        <authorList>
            <person name="Wang Z."/>
        </authorList>
    </citation>
    <scope>NUCLEOTIDE SEQUENCE [LARGE SCALE GENOMIC DNA]</scope>
    <source>
        <strain evidence="5 6">ALS 81</strain>
    </source>
</reference>
<dbReference type="EMBL" id="RAQO01000006">
    <property type="protein sequence ID" value="RKF18125.1"/>
    <property type="molecule type" value="Genomic_DNA"/>
</dbReference>
<dbReference type="RefSeq" id="WP_120355350.1">
    <property type="nucleotide sequence ID" value="NZ_RAQO01000006.1"/>
</dbReference>
<evidence type="ECO:0000313" key="6">
    <source>
        <dbReference type="Proteomes" id="UP000286482"/>
    </source>
</evidence>
<dbReference type="InterPro" id="IPR023198">
    <property type="entry name" value="PGP-like_dom2"/>
</dbReference>
<evidence type="ECO:0000256" key="4">
    <source>
        <dbReference type="ARBA" id="ARBA00023277"/>
    </source>
</evidence>
<evidence type="ECO:0000256" key="3">
    <source>
        <dbReference type="ARBA" id="ARBA00022842"/>
    </source>
</evidence>
<keyword evidence="3" id="KW-0460">Magnesium</keyword>
<dbReference type="Proteomes" id="UP000286482">
    <property type="component" value="Unassembled WGS sequence"/>
</dbReference>
<dbReference type="SFLD" id="SFLDG01129">
    <property type="entry name" value="C1.5:_HAD__Beta-PGM__Phosphata"/>
    <property type="match status" value="1"/>
</dbReference>
<protein>
    <submittedName>
        <fullName evidence="5">HAD family hydrolase</fullName>
    </submittedName>
</protein>
<keyword evidence="4" id="KW-0119">Carbohydrate metabolism</keyword>